<evidence type="ECO:0000256" key="1">
    <source>
        <dbReference type="SAM" id="SignalP"/>
    </source>
</evidence>
<dbReference type="AlphaFoldDB" id="A0A6S6PNV2"/>
<reference evidence="2 3" key="1">
    <citation type="submission" date="2020-07" db="EMBL/GenBank/DDBJ databases">
        <title>Complete Genome Sequence of an acetic acid bacterium, Acetobacter aceti JCM20276.</title>
        <authorList>
            <person name="Hirose Y."/>
            <person name="Mihara H."/>
        </authorList>
    </citation>
    <scope>NUCLEOTIDE SEQUENCE [LARGE SCALE GENOMIC DNA]</scope>
    <source>
        <strain evidence="2 3">JCM20276</strain>
    </source>
</reference>
<organism evidence="2 3">
    <name type="scientific">Acetobacter aceti</name>
    <dbReference type="NCBI Taxonomy" id="435"/>
    <lineage>
        <taxon>Bacteria</taxon>
        <taxon>Pseudomonadati</taxon>
        <taxon>Pseudomonadota</taxon>
        <taxon>Alphaproteobacteria</taxon>
        <taxon>Acetobacterales</taxon>
        <taxon>Acetobacteraceae</taxon>
        <taxon>Acetobacter</taxon>
        <taxon>Acetobacter subgen. Acetobacter</taxon>
    </lineage>
</organism>
<dbReference type="InterPro" id="IPR006311">
    <property type="entry name" value="TAT_signal"/>
</dbReference>
<sequence>MRFFRQSFLGKLSAVALVAGVATASLSPQAMAQELIRVVDTQGHQIGVLIRAPAAQPVNVVPMQSLFENMDRMMAQQMAMMQKAEQRMLEVAQHTPTVAAPAVGIPGGSSYQSITSVSWSGNGATCSKTVTMSQNGQAAPVVHVSDTGSKAGCMQGGDAPGVRGLAPTVPGFVHHSDLVPAVDTGSAEDETKKTSSHM</sequence>
<dbReference type="EMBL" id="AP023326">
    <property type="protein sequence ID" value="BCI66884.1"/>
    <property type="molecule type" value="Genomic_DNA"/>
</dbReference>
<dbReference type="RefSeq" id="WP_145995896.1">
    <property type="nucleotide sequence ID" value="NZ_AP023326.1"/>
</dbReference>
<evidence type="ECO:0000313" key="3">
    <source>
        <dbReference type="Proteomes" id="UP000515220"/>
    </source>
</evidence>
<proteinExistence type="predicted"/>
<dbReference type="Proteomes" id="UP000515220">
    <property type="component" value="Chromosome"/>
</dbReference>
<name>A0A6S6PNV2_ACEAC</name>
<evidence type="ECO:0000313" key="2">
    <source>
        <dbReference type="EMBL" id="BCI66884.1"/>
    </source>
</evidence>
<feature type="chain" id="PRO_5027798890" evidence="1">
    <location>
        <begin position="33"/>
        <end position="198"/>
    </location>
</feature>
<protein>
    <submittedName>
        <fullName evidence="2">Uncharacterized protein</fullName>
    </submittedName>
</protein>
<dbReference type="PROSITE" id="PS51318">
    <property type="entry name" value="TAT"/>
    <property type="match status" value="1"/>
</dbReference>
<feature type="signal peptide" evidence="1">
    <location>
        <begin position="1"/>
        <end position="32"/>
    </location>
</feature>
<accession>A0A6S6PNV2</accession>
<keyword evidence="1" id="KW-0732">Signal</keyword>
<gene>
    <name evidence="2" type="ORF">AAJCM20276_15080</name>
</gene>